<evidence type="ECO:0008006" key="3">
    <source>
        <dbReference type="Google" id="ProtNLM"/>
    </source>
</evidence>
<evidence type="ECO:0000313" key="1">
    <source>
        <dbReference type="EMBL" id="MDS1311496.1"/>
    </source>
</evidence>
<dbReference type="EMBL" id="JAVMBO010000017">
    <property type="protein sequence ID" value="MDS1311496.1"/>
    <property type="molecule type" value="Genomic_DNA"/>
</dbReference>
<keyword evidence="2" id="KW-1185">Reference proteome</keyword>
<comment type="caution">
    <text evidence="1">The sequence shown here is derived from an EMBL/GenBank/DDBJ whole genome shotgun (WGS) entry which is preliminary data.</text>
</comment>
<dbReference type="Proteomes" id="UP001267407">
    <property type="component" value="Unassembled WGS sequence"/>
</dbReference>
<evidence type="ECO:0000313" key="2">
    <source>
        <dbReference type="Proteomes" id="UP001267407"/>
    </source>
</evidence>
<organism evidence="1 2">
    <name type="scientific">Marinobacter xiaoshiensis</name>
    <dbReference type="NCBI Taxonomy" id="3073652"/>
    <lineage>
        <taxon>Bacteria</taxon>
        <taxon>Pseudomonadati</taxon>
        <taxon>Pseudomonadota</taxon>
        <taxon>Gammaproteobacteria</taxon>
        <taxon>Pseudomonadales</taxon>
        <taxon>Marinobacteraceae</taxon>
        <taxon>Marinobacter</taxon>
    </lineage>
</organism>
<name>A0ABU2HKA0_9GAMM</name>
<protein>
    <recommendedName>
        <fullName evidence="3">Phage abortive infection protein</fullName>
    </recommendedName>
</protein>
<proteinExistence type="predicted"/>
<gene>
    <name evidence="1" type="ORF">RKA07_15445</name>
</gene>
<sequence>MDYTYWLDFAPSALSATAGLAAAIAAFNSLKVSRESQTIAEQSALAIHHDEASRKLADVSQAVSVQARNLHQSAKDVWTEFPREVERSDLRDAGGTDPRPLRHVLNNASEMLERYATNDGKQYSRARHGIFSVIRNGMGKLSDSEYRKLLKVADRTYGDFESIFGVPRKDASISESLAFRWAYYQLERRVGGEEWGQIWGSAWSSGGRLKRYRDEFEQLKPTLERELAVLQVERRRLQYTVFPLARNEPLYRDYLRAIGILEGLVDVIELDLFDGYIHDPHPADLIPLVISSVAAAIMTARAIDDLEESETE</sequence>
<dbReference type="RefSeq" id="WP_310966736.1">
    <property type="nucleotide sequence ID" value="NZ_JAVMBO010000017.1"/>
</dbReference>
<reference evidence="1" key="1">
    <citation type="submission" date="2023-09" db="EMBL/GenBank/DDBJ databases">
        <title>Marinobacter sediminicola sp. nov. and Marinobacter maritimum sp. nov., isolated from marine sediment.</title>
        <authorList>
            <person name="An J."/>
        </authorList>
    </citation>
    <scope>NUCLEOTIDE SEQUENCE</scope>
    <source>
        <strain evidence="1">F60267</strain>
    </source>
</reference>
<accession>A0ABU2HKA0</accession>